<dbReference type="SUPFAM" id="SSF47413">
    <property type="entry name" value="lambda repressor-like DNA-binding domains"/>
    <property type="match status" value="1"/>
</dbReference>
<evidence type="ECO:0000256" key="1">
    <source>
        <dbReference type="SAM" id="Coils"/>
    </source>
</evidence>
<name>A0A2T7BKP3_9BACT</name>
<proteinExistence type="predicted"/>
<gene>
    <name evidence="3" type="ORF">DCC81_01850</name>
</gene>
<keyword evidence="4" id="KW-1185">Reference proteome</keyword>
<dbReference type="PROSITE" id="PS50943">
    <property type="entry name" value="HTH_CROC1"/>
    <property type="match status" value="1"/>
</dbReference>
<evidence type="ECO:0000259" key="2">
    <source>
        <dbReference type="PROSITE" id="PS50943"/>
    </source>
</evidence>
<feature type="domain" description="HTH cro/C1-type" evidence="2">
    <location>
        <begin position="12"/>
        <end position="65"/>
    </location>
</feature>
<evidence type="ECO:0000313" key="3">
    <source>
        <dbReference type="EMBL" id="PUZ28253.1"/>
    </source>
</evidence>
<dbReference type="EMBL" id="QCYK01000001">
    <property type="protein sequence ID" value="PUZ28253.1"/>
    <property type="molecule type" value="Genomic_DNA"/>
</dbReference>
<keyword evidence="1" id="KW-0175">Coiled coil</keyword>
<protein>
    <recommendedName>
        <fullName evidence="2">HTH cro/C1-type domain-containing protein</fullName>
    </recommendedName>
</protein>
<dbReference type="OrthoDB" id="660795at2"/>
<reference evidence="3 4" key="1">
    <citation type="submission" date="2018-04" db="EMBL/GenBank/DDBJ databases">
        <title>Chitinophaga fuyangensis sp. nov., isolated from soil in a chemical factory.</title>
        <authorList>
            <person name="Chen K."/>
        </authorList>
    </citation>
    <scope>NUCLEOTIDE SEQUENCE [LARGE SCALE GENOMIC DNA]</scope>
    <source>
        <strain evidence="3 4">LY-1</strain>
    </source>
</reference>
<comment type="caution">
    <text evidence="3">The sequence shown here is derived from an EMBL/GenBank/DDBJ whole genome shotgun (WGS) entry which is preliminary data.</text>
</comment>
<dbReference type="InterPro" id="IPR001387">
    <property type="entry name" value="Cro/C1-type_HTH"/>
</dbReference>
<dbReference type="SMART" id="SM00530">
    <property type="entry name" value="HTH_XRE"/>
    <property type="match status" value="2"/>
</dbReference>
<sequence length="198" mass="22945">MAQGLPDMGKRLKQILNDKHIKIVDFAKKAGFTNQIAHYYLRKKDIKRTTLERFCKVIGITVQDFMQWEGSVQPDGVLHYGQRFRQLVSEKGINKTRVADLLGITRREAAALAEKPMFSESEMETVLKGLKISIEHFLNPDVVDDKPPPPRDQLLRERYYRLLEEHTALLKEVAAYKEEVRLLQESLEKLQASRLGRK</sequence>
<accession>A0A2T7BKP3</accession>
<dbReference type="InterPro" id="IPR010982">
    <property type="entry name" value="Lambda_DNA-bd_dom_sf"/>
</dbReference>
<dbReference type="Pfam" id="PF13443">
    <property type="entry name" value="HTH_26"/>
    <property type="match status" value="1"/>
</dbReference>
<dbReference type="Proteomes" id="UP000244450">
    <property type="component" value="Unassembled WGS sequence"/>
</dbReference>
<organism evidence="3 4">
    <name type="scientific">Chitinophaga parva</name>
    <dbReference type="NCBI Taxonomy" id="2169414"/>
    <lineage>
        <taxon>Bacteria</taxon>
        <taxon>Pseudomonadati</taxon>
        <taxon>Bacteroidota</taxon>
        <taxon>Chitinophagia</taxon>
        <taxon>Chitinophagales</taxon>
        <taxon>Chitinophagaceae</taxon>
        <taxon>Chitinophaga</taxon>
    </lineage>
</organism>
<dbReference type="CDD" id="cd00093">
    <property type="entry name" value="HTH_XRE"/>
    <property type="match status" value="1"/>
</dbReference>
<dbReference type="Gene3D" id="1.10.260.40">
    <property type="entry name" value="lambda repressor-like DNA-binding domains"/>
    <property type="match status" value="1"/>
</dbReference>
<dbReference type="AlphaFoldDB" id="A0A2T7BKP3"/>
<feature type="coiled-coil region" evidence="1">
    <location>
        <begin position="166"/>
        <end position="193"/>
    </location>
</feature>
<evidence type="ECO:0000313" key="4">
    <source>
        <dbReference type="Proteomes" id="UP000244450"/>
    </source>
</evidence>
<dbReference type="GO" id="GO:0003677">
    <property type="term" value="F:DNA binding"/>
    <property type="evidence" value="ECO:0007669"/>
    <property type="project" value="InterPro"/>
</dbReference>